<name>A0A822YCF4_NELNU</name>
<organism evidence="1 2">
    <name type="scientific">Nelumbo nucifera</name>
    <name type="common">Sacred lotus</name>
    <dbReference type="NCBI Taxonomy" id="4432"/>
    <lineage>
        <taxon>Eukaryota</taxon>
        <taxon>Viridiplantae</taxon>
        <taxon>Streptophyta</taxon>
        <taxon>Embryophyta</taxon>
        <taxon>Tracheophyta</taxon>
        <taxon>Spermatophyta</taxon>
        <taxon>Magnoliopsida</taxon>
        <taxon>Proteales</taxon>
        <taxon>Nelumbonaceae</taxon>
        <taxon>Nelumbo</taxon>
    </lineage>
</organism>
<proteinExistence type="predicted"/>
<keyword evidence="2" id="KW-1185">Reference proteome</keyword>
<gene>
    <name evidence="1" type="ORF">HUJ06_030143</name>
</gene>
<protein>
    <submittedName>
        <fullName evidence="1">Uncharacterized protein</fullName>
    </submittedName>
</protein>
<dbReference type="Proteomes" id="UP000607653">
    <property type="component" value="Unassembled WGS sequence"/>
</dbReference>
<dbReference type="EMBL" id="DUZY01000002">
    <property type="protein sequence ID" value="DAD28675.1"/>
    <property type="molecule type" value="Genomic_DNA"/>
</dbReference>
<comment type="caution">
    <text evidence="1">The sequence shown here is derived from an EMBL/GenBank/DDBJ whole genome shotgun (WGS) entry which is preliminary data.</text>
</comment>
<evidence type="ECO:0000313" key="1">
    <source>
        <dbReference type="EMBL" id="DAD28675.1"/>
    </source>
</evidence>
<sequence length="131" mass="14641">MSNVNLDTIRVFFALWKKRKIMKAMTSRATSGDPRSAKRGMNTLEVVHIDVEDIKVPIAPNTKRVNTSRASMGETQGQTVELAPLLIPKWLVWLNKKKRDARVVVELSKGILLPEDVKEMGSKLPLCSKSG</sequence>
<dbReference type="AlphaFoldDB" id="A0A822YCF4"/>
<reference evidence="1 2" key="1">
    <citation type="journal article" date="2020" name="Mol. Biol. Evol.">
        <title>Distinct Expression and Methylation Patterns for Genes with Different Fates following a Single Whole-Genome Duplication in Flowering Plants.</title>
        <authorList>
            <person name="Shi T."/>
            <person name="Rahmani R.S."/>
            <person name="Gugger P.F."/>
            <person name="Wang M."/>
            <person name="Li H."/>
            <person name="Zhang Y."/>
            <person name="Li Z."/>
            <person name="Wang Q."/>
            <person name="Van de Peer Y."/>
            <person name="Marchal K."/>
            <person name="Chen J."/>
        </authorList>
    </citation>
    <scope>NUCLEOTIDE SEQUENCE [LARGE SCALE GENOMIC DNA]</scope>
    <source>
        <tissue evidence="1">Leaf</tissue>
    </source>
</reference>
<accession>A0A822YCF4</accession>
<evidence type="ECO:0000313" key="2">
    <source>
        <dbReference type="Proteomes" id="UP000607653"/>
    </source>
</evidence>